<proteinExistence type="predicted"/>
<organism evidence="1 2">
    <name type="scientific">[Mycobacterium] crassicus</name>
    <dbReference type="NCBI Taxonomy" id="2872309"/>
    <lineage>
        <taxon>Bacteria</taxon>
        <taxon>Bacillati</taxon>
        <taxon>Actinomycetota</taxon>
        <taxon>Actinomycetes</taxon>
        <taxon>Mycobacteriales</taxon>
        <taxon>Mycobacteriaceae</taxon>
        <taxon>Mycolicibacter</taxon>
    </lineage>
</organism>
<evidence type="ECO:0000313" key="1">
    <source>
        <dbReference type="EMBL" id="MEB3023350.1"/>
    </source>
</evidence>
<name>A0ABU5XM46_9MYCO</name>
<comment type="caution">
    <text evidence="1">The sequence shown here is derived from an EMBL/GenBank/DDBJ whole genome shotgun (WGS) entry which is preliminary data.</text>
</comment>
<sequence length="104" mass="11439">MSIPMQIPEDFVQEFCALAVARNNGEPLDIHLTVGGTWLLLSNDAPGYSPYLELRSLDGNRVAVRVMALLTNTDERIVEAQTEVVLDDLAVAAKDALECWHSTL</sequence>
<protein>
    <submittedName>
        <fullName evidence="1">Uncharacterized protein</fullName>
    </submittedName>
</protein>
<dbReference type="EMBL" id="JAYJJR010000016">
    <property type="protein sequence ID" value="MEB3023350.1"/>
    <property type="molecule type" value="Genomic_DNA"/>
</dbReference>
<evidence type="ECO:0000313" key="2">
    <source>
        <dbReference type="Proteomes" id="UP001299596"/>
    </source>
</evidence>
<dbReference type="RefSeq" id="WP_329780351.1">
    <property type="nucleotide sequence ID" value="NZ_JAYJJR010000016.1"/>
</dbReference>
<keyword evidence="2" id="KW-1185">Reference proteome</keyword>
<reference evidence="1 2" key="1">
    <citation type="submission" date="2023-12" db="EMBL/GenBank/DDBJ databases">
        <title>Description of new species of Mycobacterium terrae complex isolated from sewage at the Sao Paulo Zoological Park Foundation in Brazil.</title>
        <authorList>
            <person name="Romagnoli C.L."/>
            <person name="Conceicao E.C."/>
            <person name="Machado E."/>
            <person name="Barreto L.B.P.F."/>
            <person name="Sharma A."/>
            <person name="Silva N.M."/>
            <person name="Marques L.E."/>
            <person name="Juliana M.A."/>
            <person name="Lourenco M.C.S."/>
            <person name="Digiampietri L.A."/>
            <person name="Suffys P.N."/>
            <person name="Viana-Niero C."/>
        </authorList>
    </citation>
    <scope>NUCLEOTIDE SEQUENCE [LARGE SCALE GENOMIC DNA]</scope>
    <source>
        <strain evidence="1 2">MYC098</strain>
    </source>
</reference>
<gene>
    <name evidence="1" type="ORF">K6T79_20100</name>
</gene>
<accession>A0ABU5XM46</accession>
<dbReference type="Proteomes" id="UP001299596">
    <property type="component" value="Unassembled WGS sequence"/>
</dbReference>